<accession>A0A143H9D8</accession>
<dbReference type="SUPFAM" id="SSF48179">
    <property type="entry name" value="6-phosphogluconate dehydrogenase C-terminal domain-like"/>
    <property type="match status" value="1"/>
</dbReference>
<dbReference type="GO" id="GO:0050661">
    <property type="term" value="F:NADP binding"/>
    <property type="evidence" value="ECO:0007669"/>
    <property type="project" value="TreeGrafter"/>
</dbReference>
<organism evidence="14 15">
    <name type="scientific">Rummeliibacillus stabekisii</name>
    <dbReference type="NCBI Taxonomy" id="241244"/>
    <lineage>
        <taxon>Bacteria</taxon>
        <taxon>Bacillati</taxon>
        <taxon>Bacillota</taxon>
        <taxon>Bacilli</taxon>
        <taxon>Bacillales</taxon>
        <taxon>Caryophanaceae</taxon>
        <taxon>Rummeliibacillus</taxon>
    </lineage>
</organism>
<dbReference type="InterPro" id="IPR013752">
    <property type="entry name" value="KPA_reductase"/>
</dbReference>
<dbReference type="STRING" id="241244.ATY39_02155"/>
<evidence type="ECO:0000313" key="15">
    <source>
        <dbReference type="Proteomes" id="UP000076021"/>
    </source>
</evidence>
<dbReference type="InterPro" id="IPR013332">
    <property type="entry name" value="KPR_N"/>
</dbReference>
<keyword evidence="15" id="KW-1185">Reference proteome</keyword>
<dbReference type="PANTHER" id="PTHR43765">
    <property type="entry name" value="2-DEHYDROPANTOATE 2-REDUCTASE-RELATED"/>
    <property type="match status" value="1"/>
</dbReference>
<dbReference type="NCBIfam" id="TIGR00745">
    <property type="entry name" value="apbA_panE"/>
    <property type="match status" value="1"/>
</dbReference>
<dbReference type="InterPro" id="IPR050838">
    <property type="entry name" value="Ketopantoate_reductase"/>
</dbReference>
<comment type="function">
    <text evidence="1 11">Catalyzes the NADPH-dependent reduction of ketopantoate into pantoic acid.</text>
</comment>
<evidence type="ECO:0000256" key="2">
    <source>
        <dbReference type="ARBA" id="ARBA00004994"/>
    </source>
</evidence>
<dbReference type="InterPro" id="IPR008927">
    <property type="entry name" value="6-PGluconate_DH-like_C_sf"/>
</dbReference>
<reference evidence="15" key="2">
    <citation type="submission" date="2016-03" db="EMBL/GenBank/DDBJ databases">
        <authorList>
            <person name="Ploux O."/>
        </authorList>
    </citation>
    <scope>NUCLEOTIDE SEQUENCE [LARGE SCALE GENOMIC DNA]</scope>
    <source>
        <strain evidence="15">PP9</strain>
    </source>
</reference>
<dbReference type="OrthoDB" id="9800163at2"/>
<comment type="similarity">
    <text evidence="3 11">Belongs to the ketopantoate reductase family.</text>
</comment>
<evidence type="ECO:0000313" key="14">
    <source>
        <dbReference type="EMBL" id="AMW98332.1"/>
    </source>
</evidence>
<dbReference type="InterPro" id="IPR036291">
    <property type="entry name" value="NAD(P)-bd_dom_sf"/>
</dbReference>
<dbReference type="EC" id="1.1.1.169" evidence="4 11"/>
<dbReference type="AlphaFoldDB" id="A0A143H9D8"/>
<dbReference type="RefSeq" id="WP_066785176.1">
    <property type="nucleotide sequence ID" value="NZ_CP014806.1"/>
</dbReference>
<feature type="domain" description="Ketopantoate reductase N-terminal" evidence="12">
    <location>
        <begin position="4"/>
        <end position="151"/>
    </location>
</feature>
<gene>
    <name evidence="14" type="ORF">ATY39_02155</name>
</gene>
<evidence type="ECO:0000256" key="1">
    <source>
        <dbReference type="ARBA" id="ARBA00002919"/>
    </source>
</evidence>
<evidence type="ECO:0000259" key="13">
    <source>
        <dbReference type="Pfam" id="PF08546"/>
    </source>
</evidence>
<dbReference type="PANTHER" id="PTHR43765:SF2">
    <property type="entry name" value="2-DEHYDROPANTOATE 2-REDUCTASE"/>
    <property type="match status" value="1"/>
</dbReference>
<evidence type="ECO:0000256" key="6">
    <source>
        <dbReference type="ARBA" id="ARBA00022655"/>
    </source>
</evidence>
<sequence>MDFVIVGGGAIGLVLASKLFEHGHNVEVLVHSKEQCKAIQSGGGLTFINDVGEEKTLPIGVTTNPQNLNKKAIWILAVKYHHLRDMQLLFDELPEETILLFIQNGIKHIEFARDLKQKNILMGTIEFGAEKVNSNKVIHRGIGIFNIANFKGEAWNNEECQRLTAIDLPISFSENYLEMLLRKAIVNCLINTLTTLLGVPNGDLIRLPSHHRILKELYFEIVSAFPEQKNMLPFSNIEQICKNTSQNTSSMLADYRHGRKMEIDTIVGGVMELAKERGHDLPMLKTLYLLLLALEGMEE</sequence>
<comment type="pathway">
    <text evidence="2 11">Cofactor biosynthesis; (R)-pantothenate biosynthesis; (R)-pantoate from 3-methyl-2-oxobutanoate: step 2/2.</text>
</comment>
<dbReference type="InterPro" id="IPR003710">
    <property type="entry name" value="ApbA"/>
</dbReference>
<evidence type="ECO:0000256" key="3">
    <source>
        <dbReference type="ARBA" id="ARBA00007870"/>
    </source>
</evidence>
<evidence type="ECO:0000256" key="5">
    <source>
        <dbReference type="ARBA" id="ARBA00019465"/>
    </source>
</evidence>
<evidence type="ECO:0000256" key="10">
    <source>
        <dbReference type="ARBA" id="ARBA00048793"/>
    </source>
</evidence>
<keyword evidence="7 11" id="KW-0521">NADP</keyword>
<proteinExistence type="inferred from homology"/>
<evidence type="ECO:0000256" key="7">
    <source>
        <dbReference type="ARBA" id="ARBA00022857"/>
    </source>
</evidence>
<evidence type="ECO:0000256" key="4">
    <source>
        <dbReference type="ARBA" id="ARBA00013014"/>
    </source>
</evidence>
<dbReference type="Pfam" id="PF02558">
    <property type="entry name" value="ApbA"/>
    <property type="match status" value="1"/>
</dbReference>
<dbReference type="Proteomes" id="UP000076021">
    <property type="component" value="Chromosome"/>
</dbReference>
<evidence type="ECO:0000256" key="11">
    <source>
        <dbReference type="RuleBase" id="RU362068"/>
    </source>
</evidence>
<dbReference type="Pfam" id="PF08546">
    <property type="entry name" value="ApbA_C"/>
    <property type="match status" value="1"/>
</dbReference>
<dbReference type="Gene3D" id="1.10.1040.10">
    <property type="entry name" value="N-(1-d-carboxylethyl)-l-norvaline Dehydrogenase, domain 2"/>
    <property type="match status" value="1"/>
</dbReference>
<name>A0A143H9D8_9BACL</name>
<dbReference type="EMBL" id="CP014806">
    <property type="protein sequence ID" value="AMW98332.1"/>
    <property type="molecule type" value="Genomic_DNA"/>
</dbReference>
<comment type="catalytic activity">
    <reaction evidence="10 11">
        <text>(R)-pantoate + NADP(+) = 2-dehydropantoate + NADPH + H(+)</text>
        <dbReference type="Rhea" id="RHEA:16233"/>
        <dbReference type="ChEBI" id="CHEBI:11561"/>
        <dbReference type="ChEBI" id="CHEBI:15378"/>
        <dbReference type="ChEBI" id="CHEBI:15980"/>
        <dbReference type="ChEBI" id="CHEBI:57783"/>
        <dbReference type="ChEBI" id="CHEBI:58349"/>
        <dbReference type="EC" id="1.1.1.169"/>
    </reaction>
</comment>
<keyword evidence="8 11" id="KW-0560">Oxidoreductase</keyword>
<protein>
    <recommendedName>
        <fullName evidence="5 11">2-dehydropantoate 2-reductase</fullName>
        <ecNumber evidence="4 11">1.1.1.169</ecNumber>
    </recommendedName>
    <alternativeName>
        <fullName evidence="9 11">Ketopantoate reductase</fullName>
    </alternativeName>
</protein>
<dbReference type="UniPathway" id="UPA00028">
    <property type="reaction ID" value="UER00004"/>
</dbReference>
<evidence type="ECO:0000259" key="12">
    <source>
        <dbReference type="Pfam" id="PF02558"/>
    </source>
</evidence>
<dbReference type="KEGG" id="rst:ATY39_02155"/>
<dbReference type="GO" id="GO:0005737">
    <property type="term" value="C:cytoplasm"/>
    <property type="evidence" value="ECO:0007669"/>
    <property type="project" value="TreeGrafter"/>
</dbReference>
<dbReference type="InterPro" id="IPR013328">
    <property type="entry name" value="6PGD_dom2"/>
</dbReference>
<reference evidence="14 15" key="1">
    <citation type="journal article" date="2016" name="Genome Announc.">
        <title>Whole-Genome Sequence of Rummeliibacillus stabekisii Strain PP9 Isolated from Antarctic Soil.</title>
        <authorList>
            <person name="da Mota F.F."/>
            <person name="Vollu R.E."/>
            <person name="Jurelevicius D."/>
            <person name="Seldin L."/>
        </authorList>
    </citation>
    <scope>NUCLEOTIDE SEQUENCE [LARGE SCALE GENOMIC DNA]</scope>
    <source>
        <strain evidence="14 15">PP9</strain>
    </source>
</reference>
<dbReference type="GO" id="GO:0008677">
    <property type="term" value="F:2-dehydropantoate 2-reductase activity"/>
    <property type="evidence" value="ECO:0007669"/>
    <property type="project" value="UniProtKB-EC"/>
</dbReference>
<dbReference type="GO" id="GO:0015940">
    <property type="term" value="P:pantothenate biosynthetic process"/>
    <property type="evidence" value="ECO:0007669"/>
    <property type="project" value="UniProtKB-UniPathway"/>
</dbReference>
<evidence type="ECO:0000256" key="9">
    <source>
        <dbReference type="ARBA" id="ARBA00032024"/>
    </source>
</evidence>
<evidence type="ECO:0000256" key="8">
    <source>
        <dbReference type="ARBA" id="ARBA00023002"/>
    </source>
</evidence>
<feature type="domain" description="Ketopantoate reductase C-terminal" evidence="13">
    <location>
        <begin position="177"/>
        <end position="294"/>
    </location>
</feature>
<keyword evidence="6 11" id="KW-0566">Pantothenate biosynthesis</keyword>
<dbReference type="Gene3D" id="3.40.50.720">
    <property type="entry name" value="NAD(P)-binding Rossmann-like Domain"/>
    <property type="match status" value="1"/>
</dbReference>
<dbReference type="SUPFAM" id="SSF51735">
    <property type="entry name" value="NAD(P)-binding Rossmann-fold domains"/>
    <property type="match status" value="1"/>
</dbReference>